<evidence type="ECO:0000313" key="12">
    <source>
        <dbReference type="EMBL" id="CAF1459792.1"/>
    </source>
</evidence>
<dbReference type="AlphaFoldDB" id="A0A815Q9Y6"/>
<dbReference type="SMART" id="SM00399">
    <property type="entry name" value="ZnF_C4"/>
    <property type="match status" value="1"/>
</dbReference>
<evidence type="ECO:0000256" key="7">
    <source>
        <dbReference type="ARBA" id="ARBA00023163"/>
    </source>
</evidence>
<sequence>MASSVQRAIITSEFGETVTIIKRESNDDCLGVDDGVERISTTMALGNNSTTNNTFGNNNELLDCVVCGDRATGKHYGAISCDGCKGFFRRSVRKNPVYECRHQNNCTIDKDKRNQCRHCRWKYLQFVDHLLTEYGLYQGLFFTNIISLCYGQFLTPDQLREQHDLGYGARTHYEMSGGRRTDMFNRVNPDYLLRGCGFFPFWSLVLIGFAFIFLTFAICGLIGYLLGCRRPTLEELYANEFDQLTPDDEFLLGAGGITNLNDTKLSIANSSHGYFDNNHKDFRYETLPPIERTRVGQSYEHMV</sequence>
<keyword evidence="10" id="KW-1133">Transmembrane helix</keyword>
<keyword evidence="7" id="KW-0804">Transcription</keyword>
<accession>A0A815Q9Y6</accession>
<dbReference type="PRINTS" id="PR00047">
    <property type="entry name" value="STROIDFINGER"/>
</dbReference>
<evidence type="ECO:0000256" key="4">
    <source>
        <dbReference type="ARBA" id="ARBA00022833"/>
    </source>
</evidence>
<keyword evidence="2" id="KW-0479">Metal-binding</keyword>
<keyword evidence="8" id="KW-0675">Receptor</keyword>
<keyword evidence="9" id="KW-0539">Nucleus</keyword>
<dbReference type="Gene3D" id="3.30.50.10">
    <property type="entry name" value="Erythroid Transcription Factor GATA-1, subunit A"/>
    <property type="match status" value="1"/>
</dbReference>
<dbReference type="PROSITE" id="PS00031">
    <property type="entry name" value="NUCLEAR_REC_DBD_1"/>
    <property type="match status" value="1"/>
</dbReference>
<evidence type="ECO:0000256" key="1">
    <source>
        <dbReference type="ARBA" id="ARBA00004123"/>
    </source>
</evidence>
<dbReference type="PROSITE" id="PS51030">
    <property type="entry name" value="NUCLEAR_REC_DBD_2"/>
    <property type="match status" value="1"/>
</dbReference>
<dbReference type="GO" id="GO:0008270">
    <property type="term" value="F:zinc ion binding"/>
    <property type="evidence" value="ECO:0007669"/>
    <property type="project" value="UniProtKB-KW"/>
</dbReference>
<dbReference type="GO" id="GO:0005634">
    <property type="term" value="C:nucleus"/>
    <property type="evidence" value="ECO:0007669"/>
    <property type="project" value="UniProtKB-SubCell"/>
</dbReference>
<evidence type="ECO:0000256" key="6">
    <source>
        <dbReference type="ARBA" id="ARBA00023125"/>
    </source>
</evidence>
<keyword evidence="4" id="KW-0862">Zinc</keyword>
<proteinExistence type="predicted"/>
<keyword evidence="10" id="KW-0472">Membrane</keyword>
<name>A0A815Q9Y6_9BILA</name>
<comment type="caution">
    <text evidence="12">The sequence shown here is derived from an EMBL/GenBank/DDBJ whole genome shotgun (WGS) entry which is preliminary data.</text>
</comment>
<keyword evidence="3" id="KW-0863">Zinc-finger</keyword>
<dbReference type="Proteomes" id="UP000663845">
    <property type="component" value="Unassembled WGS sequence"/>
</dbReference>
<evidence type="ECO:0000256" key="5">
    <source>
        <dbReference type="ARBA" id="ARBA00023015"/>
    </source>
</evidence>
<dbReference type="PANTHER" id="PTHR24083">
    <property type="entry name" value="NUCLEAR HORMONE RECEPTOR"/>
    <property type="match status" value="1"/>
</dbReference>
<evidence type="ECO:0000256" key="8">
    <source>
        <dbReference type="ARBA" id="ARBA00023170"/>
    </source>
</evidence>
<organism evidence="12 13">
    <name type="scientific">Adineta steineri</name>
    <dbReference type="NCBI Taxonomy" id="433720"/>
    <lineage>
        <taxon>Eukaryota</taxon>
        <taxon>Metazoa</taxon>
        <taxon>Spiralia</taxon>
        <taxon>Gnathifera</taxon>
        <taxon>Rotifera</taxon>
        <taxon>Eurotatoria</taxon>
        <taxon>Bdelloidea</taxon>
        <taxon>Adinetida</taxon>
        <taxon>Adinetidae</taxon>
        <taxon>Adineta</taxon>
    </lineage>
</organism>
<dbReference type="InterPro" id="IPR001628">
    <property type="entry name" value="Znf_hrmn_rcpt"/>
</dbReference>
<comment type="subcellular location">
    <subcellularLocation>
        <location evidence="1">Nucleus</location>
    </subcellularLocation>
</comment>
<dbReference type="GO" id="GO:0000978">
    <property type="term" value="F:RNA polymerase II cis-regulatory region sequence-specific DNA binding"/>
    <property type="evidence" value="ECO:0007669"/>
    <property type="project" value="InterPro"/>
</dbReference>
<dbReference type="Pfam" id="PF00105">
    <property type="entry name" value="zf-C4"/>
    <property type="match status" value="1"/>
</dbReference>
<keyword evidence="6" id="KW-0238">DNA-binding</keyword>
<dbReference type="InterPro" id="IPR049636">
    <property type="entry name" value="HNF4-like_DBD"/>
</dbReference>
<keyword evidence="10" id="KW-0812">Transmembrane</keyword>
<feature type="transmembrane region" description="Helical" evidence="10">
    <location>
        <begin position="201"/>
        <end position="226"/>
    </location>
</feature>
<dbReference type="GO" id="GO:0003700">
    <property type="term" value="F:DNA-binding transcription factor activity"/>
    <property type="evidence" value="ECO:0007669"/>
    <property type="project" value="InterPro"/>
</dbReference>
<feature type="domain" description="Nuclear receptor" evidence="11">
    <location>
        <begin position="61"/>
        <end position="122"/>
    </location>
</feature>
<evidence type="ECO:0000256" key="3">
    <source>
        <dbReference type="ARBA" id="ARBA00022771"/>
    </source>
</evidence>
<evidence type="ECO:0000256" key="9">
    <source>
        <dbReference type="ARBA" id="ARBA00023242"/>
    </source>
</evidence>
<dbReference type="SUPFAM" id="SSF57716">
    <property type="entry name" value="Glucocorticoid receptor-like (DNA-binding domain)"/>
    <property type="match status" value="1"/>
</dbReference>
<dbReference type="EMBL" id="CAJNOG010001629">
    <property type="protein sequence ID" value="CAF1459792.1"/>
    <property type="molecule type" value="Genomic_DNA"/>
</dbReference>
<keyword evidence="5" id="KW-0805">Transcription regulation</keyword>
<evidence type="ECO:0000256" key="2">
    <source>
        <dbReference type="ARBA" id="ARBA00022723"/>
    </source>
</evidence>
<gene>
    <name evidence="12" type="ORF">JYZ213_LOCUS41181</name>
</gene>
<evidence type="ECO:0000313" key="13">
    <source>
        <dbReference type="Proteomes" id="UP000663845"/>
    </source>
</evidence>
<dbReference type="CDD" id="cd06960">
    <property type="entry name" value="NR_DBD_HNF4A"/>
    <property type="match status" value="1"/>
</dbReference>
<evidence type="ECO:0000256" key="10">
    <source>
        <dbReference type="SAM" id="Phobius"/>
    </source>
</evidence>
<dbReference type="InterPro" id="IPR050274">
    <property type="entry name" value="Nuclear_hormone_rcpt_NR2"/>
</dbReference>
<reference evidence="12" key="1">
    <citation type="submission" date="2021-02" db="EMBL/GenBank/DDBJ databases">
        <authorList>
            <person name="Nowell W R."/>
        </authorList>
    </citation>
    <scope>NUCLEOTIDE SEQUENCE</scope>
</reference>
<dbReference type="InterPro" id="IPR013088">
    <property type="entry name" value="Znf_NHR/GATA"/>
</dbReference>
<evidence type="ECO:0000259" key="11">
    <source>
        <dbReference type="PROSITE" id="PS51030"/>
    </source>
</evidence>
<protein>
    <recommendedName>
        <fullName evidence="11">Nuclear receptor domain-containing protein</fullName>
    </recommendedName>
</protein>